<evidence type="ECO:0000256" key="1">
    <source>
        <dbReference type="SAM" id="Coils"/>
    </source>
</evidence>
<dbReference type="PROSITE" id="PS50125">
    <property type="entry name" value="GUANYLATE_CYCLASE_2"/>
    <property type="match status" value="1"/>
</dbReference>
<dbReference type="InterPro" id="IPR000700">
    <property type="entry name" value="PAS-assoc_C"/>
</dbReference>
<reference evidence="5" key="1">
    <citation type="journal article" date="2021" name="Microb. Physiol.">
        <title>Proteogenomic Insights into the Physiology of Marine, Sulfate-Reducing, Filamentous Desulfonema limicola and Desulfonema magnum.</title>
        <authorList>
            <person name="Schnaars V."/>
            <person name="Wohlbrand L."/>
            <person name="Scheve S."/>
            <person name="Hinrichs C."/>
            <person name="Reinhardt R."/>
            <person name="Rabus R."/>
        </authorList>
    </citation>
    <scope>NUCLEOTIDE SEQUENCE</scope>
    <source>
        <strain evidence="5">4be13</strain>
    </source>
</reference>
<feature type="domain" description="PAC" evidence="3">
    <location>
        <begin position="167"/>
        <end position="220"/>
    </location>
</feature>
<dbReference type="InterPro" id="IPR035965">
    <property type="entry name" value="PAS-like_dom_sf"/>
</dbReference>
<feature type="domain" description="Guanylate cyclase" evidence="4">
    <location>
        <begin position="250"/>
        <end position="380"/>
    </location>
</feature>
<name>A0A975BUI8_9BACT</name>
<dbReference type="PROSITE" id="PS50113">
    <property type="entry name" value="PAC"/>
    <property type="match status" value="1"/>
</dbReference>
<evidence type="ECO:0000259" key="4">
    <source>
        <dbReference type="PROSITE" id="PS50125"/>
    </source>
</evidence>
<keyword evidence="2" id="KW-1133">Transmembrane helix</keyword>
<sequence length="428" mass="48138">MKNKIRQYTYKQVRIWDQMVLIGIGLAAIYWVLDSFMLMLDTGNFNLFQLLFGTSLDDSWTRLVVLCLFIIFGSHVQFTMNARKHAEEEHQKTEEQYHTLVNNISVGIFRATPGLNGKFLMANPAFLKIIGVESEDELRKMNVADIYEKPDEGKIILDNILPRGEVPWAEIRLKRKDGTPCWAMFTAKMAHGKDSKGFRYFDTIIEDISEYKQSAAAHEHFQKLLSPDVAEMLASGRLKTEKGGQKRVASVLFANIRGFTAMSERMKPTEVLRMLNEYYEGMVNIVFRHGGTVDKFIGDEIMVIWGAPVAHDNDPVRSVHAAIDMQSMLAQLNEDCPANRQIRIGIGINTGSLVAGYIGSTCLMSYSVIGDTVNTASRLCSAAKPGQIIISEETYNHVKSVFDIAELKPILAKGKAEPIRIFSVNNEQ</sequence>
<dbReference type="InterPro" id="IPR029787">
    <property type="entry name" value="Nucleotide_cyclase"/>
</dbReference>
<dbReference type="SUPFAM" id="SSF55785">
    <property type="entry name" value="PYP-like sensor domain (PAS domain)"/>
    <property type="match status" value="1"/>
</dbReference>
<evidence type="ECO:0000313" key="5">
    <source>
        <dbReference type="EMBL" id="QTA92016.1"/>
    </source>
</evidence>
<dbReference type="Pfam" id="PF00211">
    <property type="entry name" value="Guanylate_cyc"/>
    <property type="match status" value="1"/>
</dbReference>
<dbReference type="InterPro" id="IPR001054">
    <property type="entry name" value="A/G_cyclase"/>
</dbReference>
<accession>A0A975BUI8</accession>
<proteinExistence type="predicted"/>
<evidence type="ECO:0000313" key="6">
    <source>
        <dbReference type="Proteomes" id="UP000663722"/>
    </source>
</evidence>
<dbReference type="InterPro" id="IPR050697">
    <property type="entry name" value="Adenylyl/Guanylyl_Cyclase_3/4"/>
</dbReference>
<dbReference type="Gene3D" id="3.30.70.1230">
    <property type="entry name" value="Nucleotide cyclase"/>
    <property type="match status" value="1"/>
</dbReference>
<dbReference type="GO" id="GO:0006171">
    <property type="term" value="P:cAMP biosynthetic process"/>
    <property type="evidence" value="ECO:0007669"/>
    <property type="project" value="TreeGrafter"/>
</dbReference>
<dbReference type="PANTHER" id="PTHR43081:SF1">
    <property type="entry name" value="ADENYLATE CYCLASE, TERMINAL-DIFFERENTIATION SPECIFIC"/>
    <property type="match status" value="1"/>
</dbReference>
<dbReference type="EMBL" id="CP061800">
    <property type="protein sequence ID" value="QTA92016.1"/>
    <property type="molecule type" value="Genomic_DNA"/>
</dbReference>
<keyword evidence="2" id="KW-0472">Membrane</keyword>
<keyword evidence="1" id="KW-0175">Coiled coil</keyword>
<dbReference type="GO" id="GO:0004016">
    <property type="term" value="F:adenylate cyclase activity"/>
    <property type="evidence" value="ECO:0007669"/>
    <property type="project" value="UniProtKB-ARBA"/>
</dbReference>
<dbReference type="CDD" id="cd07302">
    <property type="entry name" value="CHD"/>
    <property type="match status" value="1"/>
</dbReference>
<feature type="transmembrane region" description="Helical" evidence="2">
    <location>
        <begin position="60"/>
        <end position="78"/>
    </location>
</feature>
<dbReference type="SMART" id="SM00091">
    <property type="entry name" value="PAS"/>
    <property type="match status" value="1"/>
</dbReference>
<dbReference type="NCBIfam" id="TIGR00229">
    <property type="entry name" value="sensory_box"/>
    <property type="match status" value="1"/>
</dbReference>
<dbReference type="KEGG" id="dmm:dnm_080900"/>
<dbReference type="Proteomes" id="UP000663722">
    <property type="component" value="Chromosome"/>
</dbReference>
<dbReference type="CDD" id="cd00130">
    <property type="entry name" value="PAS"/>
    <property type="match status" value="1"/>
</dbReference>
<keyword evidence="6" id="KW-1185">Reference proteome</keyword>
<evidence type="ECO:0000259" key="3">
    <source>
        <dbReference type="PROSITE" id="PS50113"/>
    </source>
</evidence>
<organism evidence="5 6">
    <name type="scientific">Desulfonema magnum</name>
    <dbReference type="NCBI Taxonomy" id="45655"/>
    <lineage>
        <taxon>Bacteria</taxon>
        <taxon>Pseudomonadati</taxon>
        <taxon>Thermodesulfobacteriota</taxon>
        <taxon>Desulfobacteria</taxon>
        <taxon>Desulfobacterales</taxon>
        <taxon>Desulfococcaceae</taxon>
        <taxon>Desulfonema</taxon>
    </lineage>
</organism>
<protein>
    <submittedName>
        <fullName evidence="5">Adenylyl/guanylyl cyclase domain-containing protein, PAS domain-containing</fullName>
    </submittedName>
</protein>
<dbReference type="PANTHER" id="PTHR43081">
    <property type="entry name" value="ADENYLATE CYCLASE, TERMINAL-DIFFERENTIATION SPECIFIC-RELATED"/>
    <property type="match status" value="1"/>
</dbReference>
<dbReference type="Gene3D" id="3.30.450.20">
    <property type="entry name" value="PAS domain"/>
    <property type="match status" value="1"/>
</dbReference>
<feature type="coiled-coil region" evidence="1">
    <location>
        <begin position="76"/>
        <end position="103"/>
    </location>
</feature>
<dbReference type="AlphaFoldDB" id="A0A975BUI8"/>
<dbReference type="InterPro" id="IPR000014">
    <property type="entry name" value="PAS"/>
</dbReference>
<keyword evidence="2" id="KW-0812">Transmembrane</keyword>
<evidence type="ECO:0000256" key="2">
    <source>
        <dbReference type="SAM" id="Phobius"/>
    </source>
</evidence>
<feature type="transmembrane region" description="Helical" evidence="2">
    <location>
        <begin position="20"/>
        <end position="40"/>
    </location>
</feature>
<gene>
    <name evidence="5" type="ORF">dnm_080900</name>
</gene>
<dbReference type="SUPFAM" id="SSF55073">
    <property type="entry name" value="Nucleotide cyclase"/>
    <property type="match status" value="1"/>
</dbReference>
<dbReference type="Pfam" id="PF13426">
    <property type="entry name" value="PAS_9"/>
    <property type="match status" value="1"/>
</dbReference>
<dbReference type="GO" id="GO:0035556">
    <property type="term" value="P:intracellular signal transduction"/>
    <property type="evidence" value="ECO:0007669"/>
    <property type="project" value="InterPro"/>
</dbReference>
<dbReference type="RefSeq" id="WP_207679555.1">
    <property type="nucleotide sequence ID" value="NZ_CP061800.1"/>
</dbReference>
<dbReference type="SMART" id="SM00044">
    <property type="entry name" value="CYCc"/>
    <property type="match status" value="1"/>
</dbReference>